<dbReference type="Pfam" id="PF00150">
    <property type="entry name" value="Cellulase"/>
    <property type="match status" value="1"/>
</dbReference>
<dbReference type="InterPro" id="IPR008979">
    <property type="entry name" value="Galactose-bd-like_sf"/>
</dbReference>
<evidence type="ECO:0000259" key="6">
    <source>
        <dbReference type="Pfam" id="PF00150"/>
    </source>
</evidence>
<evidence type="ECO:0000313" key="8">
    <source>
        <dbReference type="EMBL" id="RVT60839.1"/>
    </source>
</evidence>
<proteinExistence type="inferred from homology"/>
<feature type="signal peptide" evidence="5">
    <location>
        <begin position="1"/>
        <end position="27"/>
    </location>
</feature>
<dbReference type="SUPFAM" id="SSF49785">
    <property type="entry name" value="Galactose-binding domain-like"/>
    <property type="match status" value="1"/>
</dbReference>
<gene>
    <name evidence="8" type="ORF">EM808_16570</name>
</gene>
<dbReference type="PANTHER" id="PTHR34142:SF1">
    <property type="entry name" value="GLYCOSIDE HYDROLASE FAMILY 5 DOMAIN-CONTAINING PROTEIN"/>
    <property type="match status" value="1"/>
</dbReference>
<name>A0A437K931_9BACI</name>
<protein>
    <submittedName>
        <fullName evidence="8">Glycoside hydrolase family 5 protein</fullName>
    </submittedName>
</protein>
<dbReference type="EMBL" id="RZTZ01000006">
    <property type="protein sequence ID" value="RVT60839.1"/>
    <property type="molecule type" value="Genomic_DNA"/>
</dbReference>
<dbReference type="InterPro" id="IPR017853">
    <property type="entry name" value="GH"/>
</dbReference>
<dbReference type="Pfam" id="PF21253">
    <property type="entry name" value="Mann_GBD_bact"/>
    <property type="match status" value="1"/>
</dbReference>
<sequence length="481" mass="51707">MKKISGFILILLLVTSAIFITDSKASAASGFSVSGTTLYDATGKPFIMRGVNHAHSWFKEDSAVAIPAIAATGANTVRIVLSDGGQYTKDDINTVKNLLSLAEKNKLIAILEVHDATGKDDVESLNRAVDYWISLKDALIGKEDKVMINIANEWYGTWDGAAWAAGYKQAIPKLRDAGLNHTLIIDSAGWGQYPASIHNYGKEVFNADPLKNTMFSIHMYEYAGGDAATVKSNIDGVLNQGLALIIGEFGQKHTNGDVDEATIMNYSQQKNVGWLAWSWKGNSTDWSYLDLSNDWSGNSLTDWGNTVVNGANGLKATSKLSGVFGSSAGTNNILYDFESGNQNWIGSNISGGPWPTTEWAAGGKQSLKADVQLSSNSIHYLSLSQSLNFSGKSKLKATVKHANWGNVGNGISAKLYVKTGGDWKWFDSGLTKISSSSDTTLTIDLTNISSVSEIKEVGIQFTSSSNSSGQTSLYLDNVTTQ</sequence>
<dbReference type="SUPFAM" id="SSF51445">
    <property type="entry name" value="(Trans)glycosidases"/>
    <property type="match status" value="1"/>
</dbReference>
<dbReference type="GO" id="GO:0004553">
    <property type="term" value="F:hydrolase activity, hydrolyzing O-glycosyl compounds"/>
    <property type="evidence" value="ECO:0007669"/>
    <property type="project" value="InterPro"/>
</dbReference>
<keyword evidence="3 4" id="KW-0326">Glycosidase</keyword>
<dbReference type="Proteomes" id="UP000288024">
    <property type="component" value="Unassembled WGS sequence"/>
</dbReference>
<keyword evidence="5" id="KW-0732">Signal</keyword>
<dbReference type="Gene3D" id="3.20.20.80">
    <property type="entry name" value="Glycosidases"/>
    <property type="match status" value="1"/>
</dbReference>
<keyword evidence="2 4" id="KW-0378">Hydrolase</keyword>
<dbReference type="AlphaFoldDB" id="A0A437K931"/>
<organism evidence="8 9">
    <name type="scientific">Niallia taxi</name>
    <dbReference type="NCBI Taxonomy" id="2499688"/>
    <lineage>
        <taxon>Bacteria</taxon>
        <taxon>Bacillati</taxon>
        <taxon>Bacillota</taxon>
        <taxon>Bacilli</taxon>
        <taxon>Bacillales</taxon>
        <taxon>Bacillaceae</taxon>
        <taxon>Niallia</taxon>
    </lineage>
</organism>
<evidence type="ECO:0000256" key="3">
    <source>
        <dbReference type="ARBA" id="ARBA00023295"/>
    </source>
</evidence>
<feature type="domain" description="Glycoside hydrolase family 5" evidence="6">
    <location>
        <begin position="40"/>
        <end position="283"/>
    </location>
</feature>
<feature type="domain" description="Mannanase galactose-binding" evidence="7">
    <location>
        <begin position="335"/>
        <end position="477"/>
    </location>
</feature>
<reference evidence="8 9" key="1">
    <citation type="submission" date="2019-01" db="EMBL/GenBank/DDBJ databases">
        <title>Bacillus sp. M5HDSG1-1, whole genome shotgun sequence.</title>
        <authorList>
            <person name="Tuo L."/>
        </authorList>
    </citation>
    <scope>NUCLEOTIDE SEQUENCE [LARGE SCALE GENOMIC DNA]</scope>
    <source>
        <strain evidence="8 9">M5HDSG1-1</strain>
    </source>
</reference>
<evidence type="ECO:0000313" key="9">
    <source>
        <dbReference type="Proteomes" id="UP000288024"/>
    </source>
</evidence>
<dbReference type="RefSeq" id="WP_127739311.1">
    <property type="nucleotide sequence ID" value="NZ_CP196003.1"/>
</dbReference>
<dbReference type="GO" id="GO:0009251">
    <property type="term" value="P:glucan catabolic process"/>
    <property type="evidence" value="ECO:0007669"/>
    <property type="project" value="TreeGrafter"/>
</dbReference>
<evidence type="ECO:0000256" key="1">
    <source>
        <dbReference type="ARBA" id="ARBA00005641"/>
    </source>
</evidence>
<dbReference type="Gene3D" id="2.60.120.260">
    <property type="entry name" value="Galactose-binding domain-like"/>
    <property type="match status" value="1"/>
</dbReference>
<evidence type="ECO:0000256" key="4">
    <source>
        <dbReference type="RuleBase" id="RU361153"/>
    </source>
</evidence>
<accession>A0A437K931</accession>
<dbReference type="PANTHER" id="PTHR34142">
    <property type="entry name" value="ENDO-BETA-1,4-GLUCANASE A"/>
    <property type="match status" value="1"/>
</dbReference>
<evidence type="ECO:0000259" key="7">
    <source>
        <dbReference type="Pfam" id="PF21253"/>
    </source>
</evidence>
<keyword evidence="9" id="KW-1185">Reference proteome</keyword>
<comment type="caution">
    <text evidence="8">The sequence shown here is derived from an EMBL/GenBank/DDBJ whole genome shotgun (WGS) entry which is preliminary data.</text>
</comment>
<evidence type="ECO:0000256" key="5">
    <source>
        <dbReference type="SAM" id="SignalP"/>
    </source>
</evidence>
<dbReference type="InterPro" id="IPR049475">
    <property type="entry name" value="Mann_GBD_bact"/>
</dbReference>
<comment type="similarity">
    <text evidence="1 4">Belongs to the glycosyl hydrolase 5 (cellulase A) family.</text>
</comment>
<evidence type="ECO:0000256" key="2">
    <source>
        <dbReference type="ARBA" id="ARBA00022801"/>
    </source>
</evidence>
<feature type="chain" id="PRO_5019149303" evidence="5">
    <location>
        <begin position="28"/>
        <end position="481"/>
    </location>
</feature>
<dbReference type="InterPro" id="IPR001547">
    <property type="entry name" value="Glyco_hydro_5"/>
</dbReference>